<dbReference type="GO" id="GO:0005634">
    <property type="term" value="C:nucleus"/>
    <property type="evidence" value="ECO:0007669"/>
    <property type="project" value="TreeGrafter"/>
</dbReference>
<keyword evidence="2" id="KW-0238">DNA-binding</keyword>
<dbReference type="EMBL" id="BAABME010001919">
    <property type="protein sequence ID" value="GAA0152127.1"/>
    <property type="molecule type" value="Genomic_DNA"/>
</dbReference>
<keyword evidence="1" id="KW-0805">Transcription regulation</keyword>
<dbReference type="FunFam" id="2.170.150.80:FF:000009">
    <property type="entry name" value="NAC domain-containing protein 8"/>
    <property type="match status" value="1"/>
</dbReference>
<organism evidence="7 8">
    <name type="scientific">Lithospermum erythrorhizon</name>
    <name type="common">Purple gromwell</name>
    <name type="synonym">Lithospermum officinale var. erythrorhizon</name>
    <dbReference type="NCBI Taxonomy" id="34254"/>
    <lineage>
        <taxon>Eukaryota</taxon>
        <taxon>Viridiplantae</taxon>
        <taxon>Streptophyta</taxon>
        <taxon>Embryophyta</taxon>
        <taxon>Tracheophyta</taxon>
        <taxon>Spermatophyta</taxon>
        <taxon>Magnoliopsida</taxon>
        <taxon>eudicotyledons</taxon>
        <taxon>Gunneridae</taxon>
        <taxon>Pentapetalae</taxon>
        <taxon>asterids</taxon>
        <taxon>lamiids</taxon>
        <taxon>Boraginales</taxon>
        <taxon>Boraginaceae</taxon>
        <taxon>Boraginoideae</taxon>
        <taxon>Lithospermeae</taxon>
        <taxon>Lithospermum</taxon>
    </lineage>
</organism>
<sequence length="417" mass="46925">MFSRSWIIDGRGLSRKVRNVTAPASCQIKDSGAKLECPFCHLVIDNSHVSEDWPGLPVGVKFDPSDLDLLEHLAAKCRVGNSQPHLFIDEFIPTLEGDEGICYTHPENLPGAKKDGSSIHFFYRTFNAYATGRRKRRRVQDEEGLIKEAVRWHKTGKTKTLLENGVPKGYKKIMVLYSTSKNSGKADKCNWVMHQYHLGADEDEKEGEYVVCKIFYQQPKQIANNETSVLVEESDTGPTRSPKTPMTSTPHPFRPDNTPSCDDIVVGDEKMEPFHWTGQEEYGTLAGESQAIEENVIDNSFFYNIERDDMLLNAQMRDEQGYVLLAGESQGTEGNGISDFLLCNEMIDPWEPSSSELKFEFPTGAIGNTNQPLNGDFNAPCSIADLENLELDTPPDLADLMITSQDSLLDWWDKYRP</sequence>
<dbReference type="PANTHER" id="PTHR31079">
    <property type="entry name" value="NAC DOMAIN-CONTAINING PROTEIN 73"/>
    <property type="match status" value="1"/>
</dbReference>
<reference evidence="7 8" key="1">
    <citation type="submission" date="2024-01" db="EMBL/GenBank/DDBJ databases">
        <title>The complete chloroplast genome sequence of Lithospermum erythrorhizon: insights into the phylogenetic relationship among Boraginaceae species and the maternal lineages of purple gromwells.</title>
        <authorList>
            <person name="Okada T."/>
            <person name="Watanabe K."/>
        </authorList>
    </citation>
    <scope>NUCLEOTIDE SEQUENCE [LARGE SCALE GENOMIC DNA]</scope>
</reference>
<keyword evidence="8" id="KW-1185">Reference proteome</keyword>
<protein>
    <recommendedName>
        <fullName evidence="6">NAC domain-containing protein</fullName>
    </recommendedName>
</protein>
<accession>A0AAV3PQ96</accession>
<dbReference type="GO" id="GO:0000976">
    <property type="term" value="F:transcription cis-regulatory region binding"/>
    <property type="evidence" value="ECO:0007669"/>
    <property type="project" value="TreeGrafter"/>
</dbReference>
<dbReference type="PANTHER" id="PTHR31079:SF2">
    <property type="entry name" value="NAC DOMAIN CONTAINING PROTEIN 44-RELATED"/>
    <property type="match status" value="1"/>
</dbReference>
<dbReference type="InterPro" id="IPR044799">
    <property type="entry name" value="SOG1-like"/>
</dbReference>
<dbReference type="SUPFAM" id="SSF101941">
    <property type="entry name" value="NAC domain"/>
    <property type="match status" value="1"/>
</dbReference>
<evidence type="ECO:0000256" key="4">
    <source>
        <dbReference type="ARBA" id="ARBA00023242"/>
    </source>
</evidence>
<feature type="domain" description="NAC" evidence="6">
    <location>
        <begin position="56"/>
        <end position="217"/>
    </location>
</feature>
<evidence type="ECO:0000313" key="8">
    <source>
        <dbReference type="Proteomes" id="UP001454036"/>
    </source>
</evidence>
<comment type="caution">
    <text evidence="7">The sequence shown here is derived from an EMBL/GenBank/DDBJ whole genome shotgun (WGS) entry which is preliminary data.</text>
</comment>
<dbReference type="InterPro" id="IPR036093">
    <property type="entry name" value="NAC_dom_sf"/>
</dbReference>
<gene>
    <name evidence="7" type="ORF">LIER_10685</name>
</gene>
<evidence type="ECO:0000313" key="7">
    <source>
        <dbReference type="EMBL" id="GAA0152127.1"/>
    </source>
</evidence>
<name>A0AAV3PQ96_LITER</name>
<dbReference type="InterPro" id="IPR003441">
    <property type="entry name" value="NAC-dom"/>
</dbReference>
<dbReference type="AlphaFoldDB" id="A0AAV3PQ96"/>
<dbReference type="Pfam" id="PF02365">
    <property type="entry name" value="NAM"/>
    <property type="match status" value="1"/>
</dbReference>
<dbReference type="PROSITE" id="PS51005">
    <property type="entry name" value="NAC"/>
    <property type="match status" value="1"/>
</dbReference>
<keyword evidence="4" id="KW-0539">Nucleus</keyword>
<dbReference type="Gene3D" id="2.170.150.80">
    <property type="entry name" value="NAC domain"/>
    <property type="match status" value="1"/>
</dbReference>
<keyword evidence="3" id="KW-0804">Transcription</keyword>
<feature type="compositionally biased region" description="Polar residues" evidence="5">
    <location>
        <begin position="236"/>
        <end position="250"/>
    </location>
</feature>
<feature type="region of interest" description="Disordered" evidence="5">
    <location>
        <begin position="232"/>
        <end position="258"/>
    </location>
</feature>
<evidence type="ECO:0000256" key="1">
    <source>
        <dbReference type="ARBA" id="ARBA00023015"/>
    </source>
</evidence>
<dbReference type="Proteomes" id="UP001454036">
    <property type="component" value="Unassembled WGS sequence"/>
</dbReference>
<evidence type="ECO:0000256" key="2">
    <source>
        <dbReference type="ARBA" id="ARBA00023125"/>
    </source>
</evidence>
<dbReference type="GO" id="GO:0003700">
    <property type="term" value="F:DNA-binding transcription factor activity"/>
    <property type="evidence" value="ECO:0007669"/>
    <property type="project" value="InterPro"/>
</dbReference>
<evidence type="ECO:0000256" key="5">
    <source>
        <dbReference type="SAM" id="MobiDB-lite"/>
    </source>
</evidence>
<evidence type="ECO:0000259" key="6">
    <source>
        <dbReference type="PROSITE" id="PS51005"/>
    </source>
</evidence>
<proteinExistence type="predicted"/>
<evidence type="ECO:0000256" key="3">
    <source>
        <dbReference type="ARBA" id="ARBA00023163"/>
    </source>
</evidence>